<accession>A0AAW2SSU8</accession>
<sequence>MQEFKIFNTHAVTSLPTICQNFLKKIGDIPSGSGDFDGAIWKMACLTLRAVYGCSKSSFMLASTTVRKCSVPLAMVSGWGRLEA</sequence>
<name>A0AAW2SSU8_9LAMI</name>
<proteinExistence type="predicted"/>
<reference evidence="1" key="1">
    <citation type="submission" date="2020-06" db="EMBL/GenBank/DDBJ databases">
        <authorList>
            <person name="Li T."/>
            <person name="Hu X."/>
            <person name="Zhang T."/>
            <person name="Song X."/>
            <person name="Zhang H."/>
            <person name="Dai N."/>
            <person name="Sheng W."/>
            <person name="Hou X."/>
            <person name="Wei L."/>
        </authorList>
    </citation>
    <scope>NUCLEOTIDE SEQUENCE</scope>
    <source>
        <strain evidence="1">KEN1</strain>
        <tissue evidence="1">Leaf</tissue>
    </source>
</reference>
<dbReference type="EMBL" id="JACGWN010000016">
    <property type="protein sequence ID" value="KAL0395220.1"/>
    <property type="molecule type" value="Genomic_DNA"/>
</dbReference>
<gene>
    <name evidence="1" type="ORF">Slati_4488200</name>
</gene>
<evidence type="ECO:0000313" key="1">
    <source>
        <dbReference type="EMBL" id="KAL0395220.1"/>
    </source>
</evidence>
<comment type="caution">
    <text evidence="1">The sequence shown here is derived from an EMBL/GenBank/DDBJ whole genome shotgun (WGS) entry which is preliminary data.</text>
</comment>
<reference evidence="1" key="2">
    <citation type="journal article" date="2024" name="Plant">
        <title>Genomic evolution and insights into agronomic trait innovations of Sesamum species.</title>
        <authorList>
            <person name="Miao H."/>
            <person name="Wang L."/>
            <person name="Qu L."/>
            <person name="Liu H."/>
            <person name="Sun Y."/>
            <person name="Le M."/>
            <person name="Wang Q."/>
            <person name="Wei S."/>
            <person name="Zheng Y."/>
            <person name="Lin W."/>
            <person name="Duan Y."/>
            <person name="Cao H."/>
            <person name="Xiong S."/>
            <person name="Wang X."/>
            <person name="Wei L."/>
            <person name="Li C."/>
            <person name="Ma Q."/>
            <person name="Ju M."/>
            <person name="Zhao R."/>
            <person name="Li G."/>
            <person name="Mu C."/>
            <person name="Tian Q."/>
            <person name="Mei H."/>
            <person name="Zhang T."/>
            <person name="Gao T."/>
            <person name="Zhang H."/>
        </authorList>
    </citation>
    <scope>NUCLEOTIDE SEQUENCE</scope>
    <source>
        <strain evidence="1">KEN1</strain>
    </source>
</reference>
<dbReference type="AlphaFoldDB" id="A0AAW2SSU8"/>
<protein>
    <submittedName>
        <fullName evidence="1">Uncharacterized protein</fullName>
    </submittedName>
</protein>
<organism evidence="1">
    <name type="scientific">Sesamum latifolium</name>
    <dbReference type="NCBI Taxonomy" id="2727402"/>
    <lineage>
        <taxon>Eukaryota</taxon>
        <taxon>Viridiplantae</taxon>
        <taxon>Streptophyta</taxon>
        <taxon>Embryophyta</taxon>
        <taxon>Tracheophyta</taxon>
        <taxon>Spermatophyta</taxon>
        <taxon>Magnoliopsida</taxon>
        <taxon>eudicotyledons</taxon>
        <taxon>Gunneridae</taxon>
        <taxon>Pentapetalae</taxon>
        <taxon>asterids</taxon>
        <taxon>lamiids</taxon>
        <taxon>Lamiales</taxon>
        <taxon>Pedaliaceae</taxon>
        <taxon>Sesamum</taxon>
    </lineage>
</organism>